<dbReference type="InterPro" id="IPR017475">
    <property type="entry name" value="EPS_sugar_tfrase"/>
</dbReference>
<name>A0ABT1DE37_9PROT</name>
<feature type="transmembrane region" description="Helical" evidence="8">
    <location>
        <begin position="414"/>
        <end position="434"/>
    </location>
</feature>
<evidence type="ECO:0000313" key="11">
    <source>
        <dbReference type="Proteomes" id="UP001523392"/>
    </source>
</evidence>
<evidence type="ECO:0000256" key="3">
    <source>
        <dbReference type="ARBA" id="ARBA00022679"/>
    </source>
</evidence>
<comment type="similarity">
    <text evidence="2">Belongs to the bacterial sugar transferase family.</text>
</comment>
<keyword evidence="11" id="KW-1185">Reference proteome</keyword>
<evidence type="ECO:0000256" key="8">
    <source>
        <dbReference type="SAM" id="Phobius"/>
    </source>
</evidence>
<evidence type="ECO:0000256" key="1">
    <source>
        <dbReference type="ARBA" id="ARBA00004141"/>
    </source>
</evidence>
<evidence type="ECO:0000256" key="5">
    <source>
        <dbReference type="ARBA" id="ARBA00022989"/>
    </source>
</evidence>
<feature type="transmembrane region" description="Helical" evidence="8">
    <location>
        <begin position="75"/>
        <end position="96"/>
    </location>
</feature>
<keyword evidence="6 8" id="KW-0472">Membrane</keyword>
<evidence type="ECO:0000313" key="10">
    <source>
        <dbReference type="EMBL" id="MCO6419882.1"/>
    </source>
</evidence>
<evidence type="ECO:0000256" key="4">
    <source>
        <dbReference type="ARBA" id="ARBA00022692"/>
    </source>
</evidence>
<dbReference type="NCBIfam" id="TIGR03025">
    <property type="entry name" value="EPS_sugtrans"/>
    <property type="match status" value="1"/>
</dbReference>
<accession>A0ABT1DE37</accession>
<dbReference type="InterPro" id="IPR003362">
    <property type="entry name" value="Bact_transf"/>
</dbReference>
<dbReference type="PANTHER" id="PTHR30576:SF21">
    <property type="entry name" value="UDP-GLUCOSE:UNDECAPRENYL-PHOSPHATE GLUCOSE-1-PHOSPHATE TRANSFERASE"/>
    <property type="match status" value="1"/>
</dbReference>
<dbReference type="Proteomes" id="UP001523392">
    <property type="component" value="Unassembled WGS sequence"/>
</dbReference>
<proteinExistence type="inferred from homology"/>
<evidence type="ECO:0000256" key="6">
    <source>
        <dbReference type="ARBA" id="ARBA00023136"/>
    </source>
</evidence>
<protein>
    <submittedName>
        <fullName evidence="10">Exopolysaccharide biosynthesis polyprenyl glycosylphosphotransferase</fullName>
    </submittedName>
</protein>
<sequence length="440" mass="47868">MTTLFGHSIRSELLVLYVIEGLACFLAIYCVLLWGAPLDPLSGLGPAALLAVAAGLVSGASGLYRPAIWSRFSRLLRGSLVAGLLLLLLAWPLLHLFRATGPAAGPGWLARLVLACLLVIIATRLGFAAAARGGLLKRRLALVRDEAAPRLPEVPETEFETAFTVRPGQALAAELAPGRLRAGRVWAVVAQDPAVLPPAVRHRCEAAGVHVFSAAELRERHLARLDIDRLPEGWAATTRAAREGRAEAALRRGLDIAIALFLLIFTLPVLVLTALAVKLDSPGPVFYRQERVGRGGRVFRLLKFRSMVTDAEAGGAPVWASKQDPRVTRVGRFIRLTRLDEVPQVLNVLRGDMALVGPRPERPAFVAQLAELIPHYADRALVRPGITGWAQVNYPYGASVEDARMKLAYDLYYLGRRSLFLDLLILVATVRVVLFQEGSR</sequence>
<evidence type="ECO:0000256" key="2">
    <source>
        <dbReference type="ARBA" id="ARBA00006464"/>
    </source>
</evidence>
<reference evidence="10 11" key="1">
    <citation type="submission" date="2021-12" db="EMBL/GenBank/DDBJ databases">
        <title>Siccirubricoccus leaddurans sp. nov., a high concentration Zn2+ tolerance bacterium.</title>
        <authorList>
            <person name="Cao Y."/>
        </authorList>
    </citation>
    <scope>NUCLEOTIDE SEQUENCE [LARGE SCALE GENOMIC DNA]</scope>
    <source>
        <strain evidence="10 11">KC 17139</strain>
    </source>
</reference>
<feature type="transmembrane region" description="Helical" evidence="8">
    <location>
        <begin position="108"/>
        <end position="130"/>
    </location>
</feature>
<keyword evidence="3" id="KW-0808">Transferase</keyword>
<feature type="domain" description="Bacterial sugar transferase" evidence="9">
    <location>
        <begin position="252"/>
        <end position="434"/>
    </location>
</feature>
<keyword evidence="4 8" id="KW-0812">Transmembrane</keyword>
<evidence type="ECO:0000259" key="9">
    <source>
        <dbReference type="Pfam" id="PF02397"/>
    </source>
</evidence>
<dbReference type="PANTHER" id="PTHR30576">
    <property type="entry name" value="COLANIC BIOSYNTHESIS UDP-GLUCOSE LIPID CARRIER TRANSFERASE"/>
    <property type="match status" value="1"/>
</dbReference>
<dbReference type="EMBL" id="JAFIRR010000245">
    <property type="protein sequence ID" value="MCO6419882.1"/>
    <property type="molecule type" value="Genomic_DNA"/>
</dbReference>
<comment type="caution">
    <text evidence="10">The sequence shown here is derived from an EMBL/GenBank/DDBJ whole genome shotgun (WGS) entry which is preliminary data.</text>
</comment>
<evidence type="ECO:0000256" key="7">
    <source>
        <dbReference type="ARBA" id="ARBA00023169"/>
    </source>
</evidence>
<feature type="transmembrane region" description="Helical" evidence="8">
    <location>
        <begin position="254"/>
        <end position="277"/>
    </location>
</feature>
<comment type="subcellular location">
    <subcellularLocation>
        <location evidence="1">Membrane</location>
        <topology evidence="1">Multi-pass membrane protein</topology>
    </subcellularLocation>
</comment>
<keyword evidence="5 8" id="KW-1133">Transmembrane helix</keyword>
<keyword evidence="7" id="KW-0270">Exopolysaccharide synthesis</keyword>
<gene>
    <name evidence="10" type="ORF">JYK14_27525</name>
</gene>
<feature type="transmembrane region" description="Helical" evidence="8">
    <location>
        <begin position="12"/>
        <end position="35"/>
    </location>
</feature>
<organism evidence="10 11">
    <name type="scientific">Siccirubricoccus soli</name>
    <dbReference type="NCBI Taxonomy" id="2899147"/>
    <lineage>
        <taxon>Bacteria</taxon>
        <taxon>Pseudomonadati</taxon>
        <taxon>Pseudomonadota</taxon>
        <taxon>Alphaproteobacteria</taxon>
        <taxon>Acetobacterales</taxon>
        <taxon>Roseomonadaceae</taxon>
        <taxon>Siccirubricoccus</taxon>
    </lineage>
</organism>
<dbReference type="Pfam" id="PF02397">
    <property type="entry name" value="Bac_transf"/>
    <property type="match status" value="1"/>
</dbReference>
<dbReference type="RefSeq" id="WP_252956558.1">
    <property type="nucleotide sequence ID" value="NZ_JAFIRR010000245.1"/>
</dbReference>
<feature type="transmembrane region" description="Helical" evidence="8">
    <location>
        <begin position="41"/>
        <end position="63"/>
    </location>
</feature>